<feature type="non-terminal residue" evidence="1">
    <location>
        <position position="1"/>
    </location>
</feature>
<dbReference type="AlphaFoldDB" id="A0AAW8AHK8"/>
<evidence type="ECO:0000313" key="2">
    <source>
        <dbReference type="Proteomes" id="UP001244490"/>
    </source>
</evidence>
<accession>A0AAW8AHK8</accession>
<dbReference type="EMBL" id="JAUUIA010000028">
    <property type="protein sequence ID" value="MDP0970129.1"/>
    <property type="molecule type" value="Genomic_DNA"/>
</dbReference>
<dbReference type="Proteomes" id="UP001244490">
    <property type="component" value="Unassembled WGS sequence"/>
</dbReference>
<comment type="caution">
    <text evidence="1">The sequence shown here is derived from an EMBL/GenBank/DDBJ whole genome shotgun (WGS) entry which is preliminary data.</text>
</comment>
<protein>
    <submittedName>
        <fullName evidence="1">Uncharacterized protein</fullName>
    </submittedName>
</protein>
<proteinExistence type="predicted"/>
<dbReference type="RefSeq" id="WP_228297486.1">
    <property type="nucleotide sequence ID" value="NZ_JAAFCZ010000019.1"/>
</dbReference>
<organism evidence="1 2">
    <name type="scientific">Klebsiella pneumoniae</name>
    <dbReference type="NCBI Taxonomy" id="573"/>
    <lineage>
        <taxon>Bacteria</taxon>
        <taxon>Pseudomonadati</taxon>
        <taxon>Pseudomonadota</taxon>
        <taxon>Gammaproteobacteria</taxon>
        <taxon>Enterobacterales</taxon>
        <taxon>Enterobacteriaceae</taxon>
        <taxon>Klebsiella/Raoultella group</taxon>
        <taxon>Klebsiella</taxon>
        <taxon>Klebsiella pneumoniae complex</taxon>
    </lineage>
</organism>
<reference evidence="1" key="1">
    <citation type="submission" date="2023-07" db="EMBL/GenBank/DDBJ databases">
        <authorList>
            <person name="Peng Z."/>
        </authorList>
    </citation>
    <scope>NUCLEOTIDE SEQUENCE</scope>
    <source>
        <strain evidence="1">KP219</strain>
    </source>
</reference>
<name>A0AAW8AHK8_KLEPN</name>
<sequence length="248" mass="27796">SSESWFLRKVFATELRVIASNALLAAVVPANSESWFLRSASTPEFFVSASRALLASVELASSESWYLLFSTIEGKTVISNSFSLLVRDVFFSFIISHPKLTILVDKIRFFGIIVQDMNLSGQSLVWTCFNALCLEDFHLNALWEKFSILRIDFPVVSLAHRDMFSFLSNKKVLLMKENIPAVTRTHIDVDCCDSSAVFVLDNGHDHFAVSLETILSCLKVAEEHGHVPEIGADWWCLIANHTALGYQS</sequence>
<evidence type="ECO:0000313" key="1">
    <source>
        <dbReference type="EMBL" id="MDP0970129.1"/>
    </source>
</evidence>
<gene>
    <name evidence="1" type="ORF">Q6294_24230</name>
</gene>